<organism evidence="2 3">
    <name type="scientific">Pontibacillus yanchengensis Y32</name>
    <dbReference type="NCBI Taxonomy" id="1385514"/>
    <lineage>
        <taxon>Bacteria</taxon>
        <taxon>Bacillati</taxon>
        <taxon>Bacillota</taxon>
        <taxon>Bacilli</taxon>
        <taxon>Bacillales</taxon>
        <taxon>Bacillaceae</taxon>
        <taxon>Pontibacillus</taxon>
    </lineage>
</organism>
<keyword evidence="1" id="KW-0812">Transmembrane</keyword>
<dbReference type="RefSeq" id="WP_036824338.1">
    <property type="nucleotide sequence ID" value="NZ_AVBF01000096.1"/>
</dbReference>
<proteinExistence type="predicted"/>
<dbReference type="EMBL" id="AVBF01000096">
    <property type="protein sequence ID" value="KGP70955.1"/>
    <property type="molecule type" value="Genomic_DNA"/>
</dbReference>
<sequence>MPDLAIVIMFFVISVLLISFYVQIWIRLLAAAYYGVVLTLFSRGYNQIISKKNKQEERNGLNQDTPGMDQILREKAELINIYTGLLFIPILFFIFYSYYKLFNKIEKRSHKVLIILSIIPVVIVYLLILLFYLMDSYTP</sequence>
<comment type="caution">
    <text evidence="2">The sequence shown here is derived from an EMBL/GenBank/DDBJ whole genome shotgun (WGS) entry which is preliminary data.</text>
</comment>
<gene>
    <name evidence="2" type="ORF">N782_02680</name>
</gene>
<feature type="transmembrane region" description="Helical" evidence="1">
    <location>
        <begin position="79"/>
        <end position="99"/>
    </location>
</feature>
<feature type="transmembrane region" description="Helical" evidence="1">
    <location>
        <begin position="6"/>
        <end position="24"/>
    </location>
</feature>
<name>A0A0A2TNQ5_9BACI</name>
<accession>A0A0A2TNQ5</accession>
<evidence type="ECO:0000313" key="2">
    <source>
        <dbReference type="EMBL" id="KGP70955.1"/>
    </source>
</evidence>
<dbReference type="AlphaFoldDB" id="A0A0A2TNQ5"/>
<dbReference type="OrthoDB" id="2973399at2"/>
<dbReference type="Proteomes" id="UP000030147">
    <property type="component" value="Unassembled WGS sequence"/>
</dbReference>
<evidence type="ECO:0000313" key="3">
    <source>
        <dbReference type="Proteomes" id="UP000030147"/>
    </source>
</evidence>
<keyword evidence="1" id="KW-1133">Transmembrane helix</keyword>
<evidence type="ECO:0000256" key="1">
    <source>
        <dbReference type="SAM" id="Phobius"/>
    </source>
</evidence>
<keyword evidence="3" id="KW-1185">Reference proteome</keyword>
<feature type="transmembrane region" description="Helical" evidence="1">
    <location>
        <begin position="111"/>
        <end position="134"/>
    </location>
</feature>
<protein>
    <submittedName>
        <fullName evidence="2">Uncharacterized protein</fullName>
    </submittedName>
</protein>
<dbReference type="eggNOG" id="ENOG502ZNF4">
    <property type="taxonomic scope" value="Bacteria"/>
</dbReference>
<keyword evidence="1" id="KW-0472">Membrane</keyword>
<reference evidence="2 3" key="1">
    <citation type="journal article" date="2015" name="Stand. Genomic Sci.">
        <title>High quality draft genome sequence of the moderately halophilic bacterium Pontibacillus yanchengensis Y32(T) and comparison among Pontibacillus genomes.</title>
        <authorList>
            <person name="Huang J."/>
            <person name="Qiao Z.X."/>
            <person name="Tang J.W."/>
            <person name="Wang G."/>
        </authorList>
    </citation>
    <scope>NUCLEOTIDE SEQUENCE [LARGE SCALE GENOMIC DNA]</scope>
    <source>
        <strain evidence="2 3">Y32</strain>
    </source>
</reference>